<dbReference type="PROSITE" id="PS01124">
    <property type="entry name" value="HTH_ARAC_FAMILY_2"/>
    <property type="match status" value="1"/>
</dbReference>
<keyword evidence="3" id="KW-0804">Transcription</keyword>
<evidence type="ECO:0000259" key="5">
    <source>
        <dbReference type="PROSITE" id="PS01124"/>
    </source>
</evidence>
<dbReference type="PANTHER" id="PTHR46796">
    <property type="entry name" value="HTH-TYPE TRANSCRIPTIONAL ACTIVATOR RHAS-RELATED"/>
    <property type="match status" value="1"/>
</dbReference>
<dbReference type="GO" id="GO:0003700">
    <property type="term" value="F:DNA-binding transcription factor activity"/>
    <property type="evidence" value="ECO:0007669"/>
    <property type="project" value="InterPro"/>
</dbReference>
<evidence type="ECO:0000256" key="1">
    <source>
        <dbReference type="ARBA" id="ARBA00023015"/>
    </source>
</evidence>
<evidence type="ECO:0000313" key="7">
    <source>
        <dbReference type="Proteomes" id="UP000295238"/>
    </source>
</evidence>
<keyword evidence="7" id="KW-1185">Reference proteome</keyword>
<dbReference type="Proteomes" id="UP000295238">
    <property type="component" value="Unassembled WGS sequence"/>
</dbReference>
<dbReference type="Pfam" id="PF12852">
    <property type="entry name" value="Cupin_6"/>
    <property type="match status" value="1"/>
</dbReference>
<dbReference type="GO" id="GO:0043565">
    <property type="term" value="F:sequence-specific DNA binding"/>
    <property type="evidence" value="ECO:0007669"/>
    <property type="project" value="InterPro"/>
</dbReference>
<dbReference type="InterPro" id="IPR018060">
    <property type="entry name" value="HTH_AraC"/>
</dbReference>
<dbReference type="SUPFAM" id="SSF46689">
    <property type="entry name" value="Homeodomain-like"/>
    <property type="match status" value="2"/>
</dbReference>
<dbReference type="InterPro" id="IPR050204">
    <property type="entry name" value="AraC_XylS_family_regulators"/>
</dbReference>
<evidence type="ECO:0000256" key="3">
    <source>
        <dbReference type="ARBA" id="ARBA00023163"/>
    </source>
</evidence>
<dbReference type="Gene3D" id="1.10.10.60">
    <property type="entry name" value="Homeodomain-like"/>
    <property type="match status" value="2"/>
</dbReference>
<reference evidence="6 7" key="1">
    <citation type="submission" date="2019-03" db="EMBL/GenBank/DDBJ databases">
        <title>Rhizobium sp. nov., an bacterium isolated from biocrust in Mu Us Desert.</title>
        <authorList>
            <person name="Lixiong L."/>
        </authorList>
    </citation>
    <scope>NUCLEOTIDE SEQUENCE [LARGE SCALE GENOMIC DNA]</scope>
    <source>
        <strain evidence="6 7">SPY-1</strain>
    </source>
</reference>
<accession>A0A4R5UNB6</accession>
<dbReference type="EMBL" id="SMTL01000001">
    <property type="protein sequence ID" value="TDK39234.1"/>
    <property type="molecule type" value="Genomic_DNA"/>
</dbReference>
<feature type="region of interest" description="Disordered" evidence="4">
    <location>
        <begin position="1"/>
        <end position="25"/>
    </location>
</feature>
<dbReference type="PANTHER" id="PTHR46796:SF7">
    <property type="entry name" value="ARAC FAMILY TRANSCRIPTIONAL REGULATOR"/>
    <property type="match status" value="1"/>
</dbReference>
<dbReference type="SMART" id="SM00342">
    <property type="entry name" value="HTH_ARAC"/>
    <property type="match status" value="1"/>
</dbReference>
<keyword evidence="2" id="KW-0238">DNA-binding</keyword>
<organism evidence="6 7">
    <name type="scientific">Rhizobium deserti</name>
    <dbReference type="NCBI Taxonomy" id="2547961"/>
    <lineage>
        <taxon>Bacteria</taxon>
        <taxon>Pseudomonadati</taxon>
        <taxon>Pseudomonadota</taxon>
        <taxon>Alphaproteobacteria</taxon>
        <taxon>Hyphomicrobiales</taxon>
        <taxon>Rhizobiaceae</taxon>
        <taxon>Rhizobium/Agrobacterium group</taxon>
        <taxon>Rhizobium</taxon>
    </lineage>
</organism>
<feature type="domain" description="HTH araC/xylS-type" evidence="5">
    <location>
        <begin position="214"/>
        <end position="312"/>
    </location>
</feature>
<dbReference type="InterPro" id="IPR020449">
    <property type="entry name" value="Tscrpt_reg_AraC-type_HTH"/>
</dbReference>
<dbReference type="InterPro" id="IPR009057">
    <property type="entry name" value="Homeodomain-like_sf"/>
</dbReference>
<evidence type="ECO:0000313" key="6">
    <source>
        <dbReference type="EMBL" id="TDK39234.1"/>
    </source>
</evidence>
<dbReference type="Pfam" id="PF12833">
    <property type="entry name" value="HTH_18"/>
    <property type="match status" value="1"/>
</dbReference>
<evidence type="ECO:0000256" key="2">
    <source>
        <dbReference type="ARBA" id="ARBA00023125"/>
    </source>
</evidence>
<dbReference type="PRINTS" id="PR00032">
    <property type="entry name" value="HTHARAC"/>
</dbReference>
<dbReference type="InterPro" id="IPR032783">
    <property type="entry name" value="AraC_lig"/>
</dbReference>
<proteinExistence type="predicted"/>
<keyword evidence="1" id="KW-0805">Transcription regulation</keyword>
<evidence type="ECO:0000256" key="4">
    <source>
        <dbReference type="SAM" id="MobiDB-lite"/>
    </source>
</evidence>
<name>A0A4R5UNB6_9HYPH</name>
<comment type="caution">
    <text evidence="6">The sequence shown here is derived from an EMBL/GenBank/DDBJ whole genome shotgun (WGS) entry which is preliminary data.</text>
</comment>
<protein>
    <submittedName>
        <fullName evidence="6">AraC family transcriptional regulator</fullName>
    </submittedName>
</protein>
<dbReference type="AlphaFoldDB" id="A0A4R5UNB6"/>
<gene>
    <name evidence="6" type="ORF">E2F50_03680</name>
</gene>
<sequence length="312" mass="33706">MRHPTPPTLEIGLPVVHDGDDGSLAPASRNELEPDLLSEVLRFVQLRGGAVFSQPQTDLAWSAGPALHVVQHGSIELDLGEGAVAFLAPGDILVLPHSASRYRLRTRLDGTASPLAAARTISATFQFENAAAAASLLRLLPRMIHISAANDSAAVLIGDVAKFLLLEIEAPEPGASLMISRVIDILVIRCIRTWARSMGGAGGWIGGLGDDRVGRALARLHRDPERNWTVAELARVAGMSRSSFASRFVALIGEPPLRYLHNWRLAAAFELLHRSPMQVKDVARSVGYDSEAAFSRAYKSKFGHPPSRKREA</sequence>